<feature type="region of interest" description="Disordered" evidence="1">
    <location>
        <begin position="29"/>
        <end position="69"/>
    </location>
</feature>
<name>A0A9J6GP62_HAELO</name>
<keyword evidence="3" id="KW-1185">Reference proteome</keyword>
<dbReference type="AlphaFoldDB" id="A0A9J6GP62"/>
<proteinExistence type="predicted"/>
<accession>A0A9J6GP62</accession>
<dbReference type="Proteomes" id="UP000821853">
    <property type="component" value="Unassembled WGS sequence"/>
</dbReference>
<organism evidence="2 3">
    <name type="scientific">Haemaphysalis longicornis</name>
    <name type="common">Bush tick</name>
    <dbReference type="NCBI Taxonomy" id="44386"/>
    <lineage>
        <taxon>Eukaryota</taxon>
        <taxon>Metazoa</taxon>
        <taxon>Ecdysozoa</taxon>
        <taxon>Arthropoda</taxon>
        <taxon>Chelicerata</taxon>
        <taxon>Arachnida</taxon>
        <taxon>Acari</taxon>
        <taxon>Parasitiformes</taxon>
        <taxon>Ixodida</taxon>
        <taxon>Ixodoidea</taxon>
        <taxon>Ixodidae</taxon>
        <taxon>Haemaphysalinae</taxon>
        <taxon>Haemaphysalis</taxon>
    </lineage>
</organism>
<dbReference type="EMBL" id="JABSTR010000008">
    <property type="protein sequence ID" value="KAH9376400.1"/>
    <property type="molecule type" value="Genomic_DNA"/>
</dbReference>
<protein>
    <submittedName>
        <fullName evidence="2">Uncharacterized protein</fullName>
    </submittedName>
</protein>
<dbReference type="VEuPathDB" id="VectorBase:HLOH_044226"/>
<reference evidence="2 3" key="1">
    <citation type="journal article" date="2020" name="Cell">
        <title>Large-Scale Comparative Analyses of Tick Genomes Elucidate Their Genetic Diversity and Vector Capacities.</title>
        <authorList>
            <consortium name="Tick Genome and Microbiome Consortium (TIGMIC)"/>
            <person name="Jia N."/>
            <person name="Wang J."/>
            <person name="Shi W."/>
            <person name="Du L."/>
            <person name="Sun Y."/>
            <person name="Zhan W."/>
            <person name="Jiang J.F."/>
            <person name="Wang Q."/>
            <person name="Zhang B."/>
            <person name="Ji P."/>
            <person name="Bell-Sakyi L."/>
            <person name="Cui X.M."/>
            <person name="Yuan T.T."/>
            <person name="Jiang B.G."/>
            <person name="Yang W.F."/>
            <person name="Lam T.T."/>
            <person name="Chang Q.C."/>
            <person name="Ding S.J."/>
            <person name="Wang X.J."/>
            <person name="Zhu J.G."/>
            <person name="Ruan X.D."/>
            <person name="Zhao L."/>
            <person name="Wei J.T."/>
            <person name="Ye R.Z."/>
            <person name="Que T.C."/>
            <person name="Du C.H."/>
            <person name="Zhou Y.H."/>
            <person name="Cheng J.X."/>
            <person name="Dai P.F."/>
            <person name="Guo W.B."/>
            <person name="Han X.H."/>
            <person name="Huang E.J."/>
            <person name="Li L.F."/>
            <person name="Wei W."/>
            <person name="Gao Y.C."/>
            <person name="Liu J.Z."/>
            <person name="Shao H.Z."/>
            <person name="Wang X."/>
            <person name="Wang C.C."/>
            <person name="Yang T.C."/>
            <person name="Huo Q.B."/>
            <person name="Li W."/>
            <person name="Chen H.Y."/>
            <person name="Chen S.E."/>
            <person name="Zhou L.G."/>
            <person name="Ni X.B."/>
            <person name="Tian J.H."/>
            <person name="Sheng Y."/>
            <person name="Liu T."/>
            <person name="Pan Y.S."/>
            <person name="Xia L.Y."/>
            <person name="Li J."/>
            <person name="Zhao F."/>
            <person name="Cao W.C."/>
        </authorList>
    </citation>
    <scope>NUCLEOTIDE SEQUENCE [LARGE SCALE GENOMIC DNA]</scope>
    <source>
        <strain evidence="2">HaeL-2018</strain>
    </source>
</reference>
<comment type="caution">
    <text evidence="2">The sequence shown here is derived from an EMBL/GenBank/DDBJ whole genome shotgun (WGS) entry which is preliminary data.</text>
</comment>
<evidence type="ECO:0000313" key="3">
    <source>
        <dbReference type="Proteomes" id="UP000821853"/>
    </source>
</evidence>
<evidence type="ECO:0000313" key="2">
    <source>
        <dbReference type="EMBL" id="KAH9376400.1"/>
    </source>
</evidence>
<evidence type="ECO:0000256" key="1">
    <source>
        <dbReference type="SAM" id="MobiDB-lite"/>
    </source>
</evidence>
<sequence length="136" mass="15120">MRRLNALLAAVRNDRANSETSTDDDRLVVDEQAKTSSATSGGQCDEHGRGGQSTGRLFLQQAPSGPKATQAPTFYAKAIAAYRKLTTHNLQRETVDLRNVELSQKLDGVTSENLGTKENFPWHTLFKQMYRAKHKT</sequence>
<gene>
    <name evidence="2" type="ORF">HPB48_010374</name>
</gene>